<gene>
    <name evidence="1" type="ORF">QH73_0025850</name>
</gene>
<accession>A0A9X5EAJ3</accession>
<sequence length="187" mass="20940">MSDFKHDRVLPFHLEGKFLGFTVDRHSTPKYLQLEVATGQLRIKIAKQSRFRLGSTLKPGDRIEVFGEQKFKYETGEFKLKADRIHKLTANSDNDSERQPENGKVKIVACYKSGCLKKGGSKLVSVLEGVLRDRGLGDRVTIQTTGCLKRCSQAPNLILKPDNISLNNMTPEAAIAALLERVNEHFA</sequence>
<reference evidence="1 2" key="1">
    <citation type="journal article" date="2015" name="Genome Announc.">
        <title>Draft Genome Sequence of the Terrestrial Cyanobacterium Scytonema millei VB511283, Isolated from Eastern India.</title>
        <authorList>
            <person name="Sen D."/>
            <person name="Chandrababunaidu M.M."/>
            <person name="Singh D."/>
            <person name="Sanghi N."/>
            <person name="Ghorai A."/>
            <person name="Mishra G.P."/>
            <person name="Madduluri M."/>
            <person name="Adhikary S.P."/>
            <person name="Tripathy S."/>
        </authorList>
    </citation>
    <scope>NUCLEOTIDE SEQUENCE [LARGE SCALE GENOMIC DNA]</scope>
    <source>
        <strain evidence="1 2">VB511283</strain>
    </source>
</reference>
<dbReference type="RefSeq" id="WP_039713815.1">
    <property type="nucleotide sequence ID" value="NZ_JTJC03000017.1"/>
</dbReference>
<protein>
    <submittedName>
        <fullName evidence="1">(2Fe-2S) ferredoxin domain-containing protein</fullName>
    </submittedName>
</protein>
<evidence type="ECO:0000313" key="2">
    <source>
        <dbReference type="Proteomes" id="UP000031532"/>
    </source>
</evidence>
<dbReference type="AlphaFoldDB" id="A0A9X5EAJ3"/>
<dbReference type="InterPro" id="IPR036249">
    <property type="entry name" value="Thioredoxin-like_sf"/>
</dbReference>
<comment type="caution">
    <text evidence="1">The sequence shown here is derived from an EMBL/GenBank/DDBJ whole genome shotgun (WGS) entry which is preliminary data.</text>
</comment>
<organism evidence="1 2">
    <name type="scientific">Scytonema millei VB511283</name>
    <dbReference type="NCBI Taxonomy" id="1245923"/>
    <lineage>
        <taxon>Bacteria</taxon>
        <taxon>Bacillati</taxon>
        <taxon>Cyanobacteriota</taxon>
        <taxon>Cyanophyceae</taxon>
        <taxon>Nostocales</taxon>
        <taxon>Scytonemataceae</taxon>
        <taxon>Scytonema</taxon>
    </lineage>
</organism>
<proteinExistence type="predicted"/>
<keyword evidence="2" id="KW-1185">Reference proteome</keyword>
<dbReference type="CDD" id="cd02980">
    <property type="entry name" value="TRX_Fd_family"/>
    <property type="match status" value="1"/>
</dbReference>
<dbReference type="Proteomes" id="UP000031532">
    <property type="component" value="Unassembled WGS sequence"/>
</dbReference>
<dbReference type="SUPFAM" id="SSF52833">
    <property type="entry name" value="Thioredoxin-like"/>
    <property type="match status" value="1"/>
</dbReference>
<evidence type="ECO:0000313" key="1">
    <source>
        <dbReference type="EMBL" id="NHC38001.1"/>
    </source>
</evidence>
<dbReference type="EMBL" id="JTJC03000017">
    <property type="protein sequence ID" value="NHC38001.1"/>
    <property type="molecule type" value="Genomic_DNA"/>
</dbReference>
<name>A0A9X5EAJ3_9CYAN</name>
<dbReference type="OrthoDB" id="465045at2"/>
<dbReference type="Gene3D" id="3.40.30.10">
    <property type="entry name" value="Glutaredoxin"/>
    <property type="match status" value="1"/>
</dbReference>